<dbReference type="SUPFAM" id="SSF51419">
    <property type="entry name" value="PLP-binding barrel"/>
    <property type="match status" value="1"/>
</dbReference>
<dbReference type="Gene3D" id="3.20.20.10">
    <property type="entry name" value="Alanine racemase"/>
    <property type="match status" value="1"/>
</dbReference>
<dbReference type="AlphaFoldDB" id="A0A543E131"/>
<dbReference type="InterPro" id="IPR026956">
    <property type="entry name" value="D-ser_dehydrat-like_dom"/>
</dbReference>
<dbReference type="Pfam" id="PF14031">
    <property type="entry name" value="D-ser_dehydrat"/>
    <property type="match status" value="1"/>
</dbReference>
<evidence type="ECO:0000256" key="1">
    <source>
        <dbReference type="ARBA" id="ARBA00005323"/>
    </source>
</evidence>
<dbReference type="InterPro" id="IPR051466">
    <property type="entry name" value="D-amino_acid_metab_enzyme"/>
</dbReference>
<gene>
    <name evidence="4" type="ORF">FB558_2070</name>
</gene>
<comment type="caution">
    <text evidence="4">The sequence shown here is derived from an EMBL/GenBank/DDBJ whole genome shotgun (WGS) entry which is preliminary data.</text>
</comment>
<dbReference type="PANTHER" id="PTHR28004">
    <property type="entry name" value="ZGC:162816-RELATED"/>
    <property type="match status" value="1"/>
</dbReference>
<feature type="domain" description="D-serine dehydratase-like" evidence="3">
    <location>
        <begin position="258"/>
        <end position="354"/>
    </location>
</feature>
<evidence type="ECO:0000256" key="2">
    <source>
        <dbReference type="ARBA" id="ARBA00023239"/>
    </source>
</evidence>
<dbReference type="EMBL" id="VFPA01000001">
    <property type="protein sequence ID" value="TQM15287.1"/>
    <property type="molecule type" value="Genomic_DNA"/>
</dbReference>
<comment type="similarity">
    <text evidence="1">Belongs to the DSD1 family.</text>
</comment>
<dbReference type="OrthoDB" id="9811417at2"/>
<proteinExistence type="inferred from homology"/>
<dbReference type="InterPro" id="IPR001608">
    <property type="entry name" value="Ala_racemase_N"/>
</dbReference>
<accession>A0A543E131</accession>
<dbReference type="GO" id="GO:0036088">
    <property type="term" value="P:D-serine catabolic process"/>
    <property type="evidence" value="ECO:0007669"/>
    <property type="project" value="TreeGrafter"/>
</dbReference>
<evidence type="ECO:0000313" key="5">
    <source>
        <dbReference type="Proteomes" id="UP000315677"/>
    </source>
</evidence>
<dbReference type="Gene3D" id="2.40.37.20">
    <property type="entry name" value="D-serine dehydratase-like domain"/>
    <property type="match status" value="1"/>
</dbReference>
<dbReference type="InterPro" id="IPR042208">
    <property type="entry name" value="D-ser_dehydrat-like_sf"/>
</dbReference>
<dbReference type="SMART" id="SM01119">
    <property type="entry name" value="D-ser_dehydrat"/>
    <property type="match status" value="1"/>
</dbReference>
<keyword evidence="2" id="KW-0456">Lyase</keyword>
<protein>
    <submittedName>
        <fullName evidence="4">D-serine deaminase-like pyridoxal phosphate-dependent protein</fullName>
    </submittedName>
</protein>
<dbReference type="Pfam" id="PF01168">
    <property type="entry name" value="Ala_racemase_N"/>
    <property type="match status" value="1"/>
</dbReference>
<reference evidence="4 5" key="1">
    <citation type="submission" date="2019-06" db="EMBL/GenBank/DDBJ databases">
        <title>Sequencing the genomes of 1000 actinobacteria strains.</title>
        <authorList>
            <person name="Klenk H.-P."/>
        </authorList>
    </citation>
    <scope>NUCLEOTIDE SEQUENCE [LARGE SCALE GENOMIC DNA]</scope>
    <source>
        <strain evidence="4 5">DSM 45301</strain>
    </source>
</reference>
<keyword evidence="5" id="KW-1185">Reference proteome</keyword>
<organism evidence="4 5">
    <name type="scientific">Pseudonocardia kunmingensis</name>
    <dbReference type="NCBI Taxonomy" id="630975"/>
    <lineage>
        <taxon>Bacteria</taxon>
        <taxon>Bacillati</taxon>
        <taxon>Actinomycetota</taxon>
        <taxon>Actinomycetes</taxon>
        <taxon>Pseudonocardiales</taxon>
        <taxon>Pseudonocardiaceae</taxon>
        <taxon>Pseudonocardia</taxon>
    </lineage>
</organism>
<dbReference type="GO" id="GO:0008721">
    <property type="term" value="F:D-serine ammonia-lyase activity"/>
    <property type="evidence" value="ECO:0007669"/>
    <property type="project" value="TreeGrafter"/>
</dbReference>
<name>A0A543E131_9PSEU</name>
<dbReference type="RefSeq" id="WP_142050867.1">
    <property type="nucleotide sequence ID" value="NZ_VFPA01000001.1"/>
</dbReference>
<dbReference type="Proteomes" id="UP000315677">
    <property type="component" value="Unassembled WGS sequence"/>
</dbReference>
<evidence type="ECO:0000259" key="3">
    <source>
        <dbReference type="SMART" id="SM01119"/>
    </source>
</evidence>
<dbReference type="PANTHER" id="PTHR28004:SF2">
    <property type="entry name" value="D-SERINE DEHYDRATASE"/>
    <property type="match status" value="1"/>
</dbReference>
<evidence type="ECO:0000313" key="4">
    <source>
        <dbReference type="EMBL" id="TQM15287.1"/>
    </source>
</evidence>
<dbReference type="InterPro" id="IPR029066">
    <property type="entry name" value="PLP-binding_barrel"/>
</dbReference>
<sequence>MSAAGTPIRDLDTPSVLVDLDRLEANIARAAAFAREHGISLRPHCKTHKVAEIARMQLAAGAVGLTVAKLGEAEAMADHGFGDIFVANQIVGPIKVRRAVALARRVRLSIGIDHIDQAVALGAAFRAEGSELPVHIEIDTGQRRAGVLPGAAAVELAEAVSRVDGVRLDGVFTHQGHDYLVPSRDEVRAVALTAQDAMVATAEAIRAELGTGCRVSIGSTPSLIDGALRAGVDELRVGAYVYLDASMANVVGHHDWCALTVLSTVVNRPTAARAVLDAGGRALSRDRRGAGTVLGTPGYGHVVEYPEMVIDRLSDEHAVIDNAGAGVAIGEKVRIIPNHAGGVSNLFDHVFAVRAGVVEDVWRVVARGRNR</sequence>